<dbReference type="SMART" id="SM00360">
    <property type="entry name" value="RRM"/>
    <property type="match status" value="2"/>
</dbReference>
<organism evidence="11 12">
    <name type="scientific">Magnaporthiopsis poae (strain ATCC 64411 / 73-15)</name>
    <name type="common">Kentucky bluegrass fungus</name>
    <name type="synonym">Magnaporthe poae</name>
    <dbReference type="NCBI Taxonomy" id="644358"/>
    <lineage>
        <taxon>Eukaryota</taxon>
        <taxon>Fungi</taxon>
        <taxon>Dikarya</taxon>
        <taxon>Ascomycota</taxon>
        <taxon>Pezizomycotina</taxon>
        <taxon>Sordariomycetes</taxon>
        <taxon>Sordariomycetidae</taxon>
        <taxon>Magnaporthales</taxon>
        <taxon>Magnaporthaceae</taxon>
        <taxon>Magnaporthiopsis</taxon>
    </lineage>
</organism>
<dbReference type="Gene3D" id="3.30.70.330">
    <property type="match status" value="2"/>
</dbReference>
<evidence type="ECO:0000256" key="4">
    <source>
        <dbReference type="ARBA" id="ARBA00015520"/>
    </source>
</evidence>
<dbReference type="GO" id="GO:0000463">
    <property type="term" value="P:maturation of LSU-rRNA from tricistronic rRNA transcript (SSU-rRNA, 5.8S rRNA, LSU-rRNA)"/>
    <property type="evidence" value="ECO:0007669"/>
    <property type="project" value="TreeGrafter"/>
</dbReference>
<dbReference type="InterPro" id="IPR012677">
    <property type="entry name" value="Nucleotide-bd_a/b_plait_sf"/>
</dbReference>
<dbReference type="GO" id="GO:0005730">
    <property type="term" value="C:nucleolus"/>
    <property type="evidence" value="ECO:0007669"/>
    <property type="project" value="UniProtKB-SubCell"/>
</dbReference>
<evidence type="ECO:0000256" key="6">
    <source>
        <dbReference type="ARBA" id="ARBA00023242"/>
    </source>
</evidence>
<dbReference type="STRING" id="644358.A0A0C4DRN0"/>
<feature type="region of interest" description="Disordered" evidence="8">
    <location>
        <begin position="23"/>
        <end position="160"/>
    </location>
</feature>
<dbReference type="GO" id="GO:0019843">
    <property type="term" value="F:rRNA binding"/>
    <property type="evidence" value="ECO:0007669"/>
    <property type="project" value="TreeGrafter"/>
</dbReference>
<feature type="compositionally biased region" description="Basic and acidic residues" evidence="8">
    <location>
        <begin position="41"/>
        <end position="52"/>
    </location>
</feature>
<dbReference type="Pfam" id="PF00076">
    <property type="entry name" value="RRM_1"/>
    <property type="match status" value="1"/>
</dbReference>
<reference evidence="10" key="3">
    <citation type="submission" date="2011-03" db="EMBL/GenBank/DDBJ databases">
        <title>Annotation of Magnaporthe poae ATCC 64411.</title>
        <authorList>
            <person name="Ma L.-J."/>
            <person name="Dead R."/>
            <person name="Young S.K."/>
            <person name="Zeng Q."/>
            <person name="Gargeya S."/>
            <person name="Fitzgerald M."/>
            <person name="Haas B."/>
            <person name="Abouelleil A."/>
            <person name="Alvarado L."/>
            <person name="Arachchi H.M."/>
            <person name="Berlin A."/>
            <person name="Brown A."/>
            <person name="Chapman S.B."/>
            <person name="Chen Z."/>
            <person name="Dunbar C."/>
            <person name="Freedman E."/>
            <person name="Gearin G."/>
            <person name="Gellesch M."/>
            <person name="Goldberg J."/>
            <person name="Griggs A."/>
            <person name="Gujja S."/>
            <person name="Heiman D."/>
            <person name="Howarth C."/>
            <person name="Larson L."/>
            <person name="Lui A."/>
            <person name="MacDonald P.J.P."/>
            <person name="Mehta T."/>
            <person name="Montmayeur A."/>
            <person name="Murphy C."/>
            <person name="Neiman D."/>
            <person name="Pearson M."/>
            <person name="Priest M."/>
            <person name="Roberts A."/>
            <person name="Saif S."/>
            <person name="Shea T."/>
            <person name="Shenoy N."/>
            <person name="Sisk P."/>
            <person name="Stolte C."/>
            <person name="Sykes S."/>
            <person name="Yandava C."/>
            <person name="Wortman J."/>
            <person name="Nusbaum C."/>
            <person name="Birren B."/>
        </authorList>
    </citation>
    <scope>NUCLEOTIDE SEQUENCE</scope>
    <source>
        <strain evidence="10">ATCC 64411</strain>
    </source>
</reference>
<dbReference type="OrthoDB" id="442677at2759"/>
<evidence type="ECO:0000256" key="2">
    <source>
        <dbReference type="ARBA" id="ARBA00004604"/>
    </source>
</evidence>
<reference evidence="11" key="5">
    <citation type="submission" date="2015-06" db="UniProtKB">
        <authorList>
            <consortium name="EnsemblFungi"/>
        </authorList>
    </citation>
    <scope>IDENTIFICATION</scope>
    <source>
        <strain evidence="11">ATCC 64411</strain>
    </source>
</reference>
<proteinExistence type="inferred from homology"/>
<evidence type="ECO:0000256" key="1">
    <source>
        <dbReference type="ARBA" id="ARBA00002475"/>
    </source>
</evidence>
<dbReference type="eggNOG" id="KOG0118">
    <property type="taxonomic scope" value="Eukaryota"/>
</dbReference>
<protein>
    <recommendedName>
        <fullName evidence="4">Nucleolar protein 12</fullName>
    </recommendedName>
</protein>
<sequence>MAPMTPAKPNFARPPSKAVDPALEALFASSAGPVNPIQRPRYSERTPHKLDEASDSDVASDHSLESGSGGEDESASSGASEAESGENTLDVSAQPATTENPSRKRKRPQPDAHDDLESRYFRQLADDQEHVPKASRTENRESDPDEIGPGALVHESLLPTSDKSELDKAARTVFLSNVSTDAITSKAAKKQLLSHLSSVLKKDASPPQSVVSLRFRSVPVATAAIPKRAAVITRAVMDATTKSANAYVVYSDAAAARAAVASLNGTMILDRHLRVDSVAHPAPVDHKRCVFVGNLGFVDDETVINTTVDEEGKEKTEKRKRTKVPMDVEEGLWRTFGKSAGKVESVRVVRDQATRVGKGIAYVQFSDVNSVESALLLDGKKFPPLLPRVLRVTRCKAPHKTLRAIDRATKAKAMALANSQTKSTKYVRKATVEERTGAGRIGKLLGRAAASRSGVSGKPHAHRGRTGEEAPSTAPFKTPEEVIEGHRASAKDGKPKDLRFKGSRSKKAKQPVSGNQKRRALRAANWSKKGSG</sequence>
<dbReference type="InterPro" id="IPR000504">
    <property type="entry name" value="RRM_dom"/>
</dbReference>
<evidence type="ECO:0000256" key="5">
    <source>
        <dbReference type="ARBA" id="ARBA00022884"/>
    </source>
</evidence>
<evidence type="ECO:0000256" key="7">
    <source>
        <dbReference type="PROSITE-ProRule" id="PRU00176"/>
    </source>
</evidence>
<reference evidence="10" key="1">
    <citation type="submission" date="2010-05" db="EMBL/GenBank/DDBJ databases">
        <title>The Genome Sequence of Magnaporthe poae strain ATCC 64411.</title>
        <authorList>
            <consortium name="The Broad Institute Genome Sequencing Platform"/>
            <consortium name="Broad Institute Genome Sequencing Center for Infectious Disease"/>
            <person name="Ma L.-J."/>
            <person name="Dead R."/>
            <person name="Young S."/>
            <person name="Zeng Q."/>
            <person name="Koehrsen M."/>
            <person name="Alvarado L."/>
            <person name="Berlin A."/>
            <person name="Chapman S.B."/>
            <person name="Chen Z."/>
            <person name="Freedman E."/>
            <person name="Gellesch M."/>
            <person name="Goldberg J."/>
            <person name="Griggs A."/>
            <person name="Gujja S."/>
            <person name="Heilman E.R."/>
            <person name="Heiman D."/>
            <person name="Hepburn T."/>
            <person name="Howarth C."/>
            <person name="Jen D."/>
            <person name="Larson L."/>
            <person name="Mehta T."/>
            <person name="Neiman D."/>
            <person name="Pearson M."/>
            <person name="Roberts A."/>
            <person name="Saif S."/>
            <person name="Shea T."/>
            <person name="Shenoy N."/>
            <person name="Sisk P."/>
            <person name="Stolte C."/>
            <person name="Sykes S."/>
            <person name="Walk T."/>
            <person name="White J."/>
            <person name="Yandava C."/>
            <person name="Haas B."/>
            <person name="Nusbaum C."/>
            <person name="Birren B."/>
        </authorList>
    </citation>
    <scope>NUCLEOTIDE SEQUENCE</scope>
    <source>
        <strain evidence="10">ATCC 64411</strain>
    </source>
</reference>
<reference evidence="12" key="2">
    <citation type="submission" date="2010-05" db="EMBL/GenBank/DDBJ databases">
        <title>The genome sequence of Magnaporthe poae strain ATCC 64411.</title>
        <authorList>
            <person name="Ma L.-J."/>
            <person name="Dead R."/>
            <person name="Young S."/>
            <person name="Zeng Q."/>
            <person name="Koehrsen M."/>
            <person name="Alvarado L."/>
            <person name="Berlin A."/>
            <person name="Chapman S.B."/>
            <person name="Chen Z."/>
            <person name="Freedman E."/>
            <person name="Gellesch M."/>
            <person name="Goldberg J."/>
            <person name="Griggs A."/>
            <person name="Gujja S."/>
            <person name="Heilman E.R."/>
            <person name="Heiman D."/>
            <person name="Hepburn T."/>
            <person name="Howarth C."/>
            <person name="Jen D."/>
            <person name="Larson L."/>
            <person name="Mehta T."/>
            <person name="Neiman D."/>
            <person name="Pearson M."/>
            <person name="Roberts A."/>
            <person name="Saif S."/>
            <person name="Shea T."/>
            <person name="Shenoy N."/>
            <person name="Sisk P."/>
            <person name="Stolte C."/>
            <person name="Sykes S."/>
            <person name="Walk T."/>
            <person name="White J."/>
            <person name="Yandava C."/>
            <person name="Haas B."/>
            <person name="Nusbaum C."/>
            <person name="Birren B."/>
        </authorList>
    </citation>
    <scope>NUCLEOTIDE SEQUENCE [LARGE SCALE GENOMIC DNA]</scope>
    <source>
        <strain evidence="12">ATCC 64411 / 73-15</strain>
    </source>
</reference>
<feature type="compositionally biased region" description="Basic and acidic residues" evidence="8">
    <location>
        <begin position="108"/>
        <end position="142"/>
    </location>
</feature>
<accession>A0A0C4DRN0</accession>
<reference evidence="11" key="4">
    <citation type="journal article" date="2015" name="G3 (Bethesda)">
        <title>Genome sequences of three phytopathogenic species of the Magnaporthaceae family of fungi.</title>
        <authorList>
            <person name="Okagaki L.H."/>
            <person name="Nunes C.C."/>
            <person name="Sailsbery J."/>
            <person name="Clay B."/>
            <person name="Brown D."/>
            <person name="John T."/>
            <person name="Oh Y."/>
            <person name="Young N."/>
            <person name="Fitzgerald M."/>
            <person name="Haas B.J."/>
            <person name="Zeng Q."/>
            <person name="Young S."/>
            <person name="Adiconis X."/>
            <person name="Fan L."/>
            <person name="Levin J.Z."/>
            <person name="Mitchell T.K."/>
            <person name="Okubara P.A."/>
            <person name="Farman M.L."/>
            <person name="Kohn L.M."/>
            <person name="Birren B."/>
            <person name="Ma L.-J."/>
            <person name="Dean R.A."/>
        </authorList>
    </citation>
    <scope>NUCLEOTIDE SEQUENCE</scope>
    <source>
        <strain evidence="11">ATCC 64411 / 73-15</strain>
    </source>
</reference>
<comment type="subcellular location">
    <subcellularLocation>
        <location evidence="2">Nucleus</location>
        <location evidence="2">Nucleolus</location>
    </subcellularLocation>
</comment>
<dbReference type="AlphaFoldDB" id="A0A0C4DRN0"/>
<comment type="similarity">
    <text evidence="3">Belongs to the RRM RBM34 family.</text>
</comment>
<dbReference type="EMBL" id="ADBL01000631">
    <property type="status" value="NOT_ANNOTATED_CDS"/>
    <property type="molecule type" value="Genomic_DNA"/>
</dbReference>
<dbReference type="PROSITE" id="PS50102">
    <property type="entry name" value="RRM"/>
    <property type="match status" value="1"/>
</dbReference>
<name>A0A0C4DRN0_MAGP6</name>
<dbReference type="EnsemblFungi" id="MAPG_02543T0">
    <property type="protein sequence ID" value="MAPG_02543T0"/>
    <property type="gene ID" value="MAPG_02543"/>
</dbReference>
<gene>
    <name evidence="10" type="ORF">MAPG_02543</name>
</gene>
<dbReference type="EMBL" id="GL876967">
    <property type="protein sequence ID" value="KLU83483.1"/>
    <property type="molecule type" value="Genomic_DNA"/>
</dbReference>
<feature type="domain" description="RRM" evidence="9">
    <location>
        <begin position="288"/>
        <end position="397"/>
    </location>
</feature>
<dbReference type="VEuPathDB" id="FungiDB:MAPG_02543"/>
<dbReference type="Proteomes" id="UP000011715">
    <property type="component" value="Unassembled WGS sequence"/>
</dbReference>
<evidence type="ECO:0000313" key="11">
    <source>
        <dbReference type="EnsemblFungi" id="MAPG_02543T0"/>
    </source>
</evidence>
<evidence type="ECO:0000256" key="3">
    <source>
        <dbReference type="ARBA" id="ARBA00007077"/>
    </source>
</evidence>
<keyword evidence="6" id="KW-0539">Nucleus</keyword>
<evidence type="ECO:0000313" key="10">
    <source>
        <dbReference type="EMBL" id="KLU83483.1"/>
    </source>
</evidence>
<feature type="compositionally biased region" description="Polar residues" evidence="8">
    <location>
        <begin position="87"/>
        <end position="100"/>
    </location>
</feature>
<evidence type="ECO:0000259" key="9">
    <source>
        <dbReference type="PROSITE" id="PS50102"/>
    </source>
</evidence>
<dbReference type="OMA" id="NAYAVYT"/>
<dbReference type="SUPFAM" id="SSF54928">
    <property type="entry name" value="RNA-binding domain, RBD"/>
    <property type="match status" value="2"/>
</dbReference>
<dbReference type="InterPro" id="IPR035979">
    <property type="entry name" value="RBD_domain_sf"/>
</dbReference>
<keyword evidence="12" id="KW-1185">Reference proteome</keyword>
<feature type="compositionally biased region" description="Basic and acidic residues" evidence="8">
    <location>
        <begin position="478"/>
        <end position="500"/>
    </location>
</feature>
<keyword evidence="5 7" id="KW-0694">RNA-binding</keyword>
<evidence type="ECO:0000313" key="12">
    <source>
        <dbReference type="Proteomes" id="UP000011715"/>
    </source>
</evidence>
<evidence type="ECO:0000256" key="8">
    <source>
        <dbReference type="SAM" id="MobiDB-lite"/>
    </source>
</evidence>
<feature type="region of interest" description="Disordered" evidence="8">
    <location>
        <begin position="445"/>
        <end position="532"/>
    </location>
</feature>
<dbReference type="PANTHER" id="PTHR23236:SF25">
    <property type="entry name" value="RNA-BINDING PROTEIN 34"/>
    <property type="match status" value="1"/>
</dbReference>
<feature type="compositionally biased region" description="Low complexity" evidence="8">
    <location>
        <begin position="75"/>
        <end position="86"/>
    </location>
</feature>
<dbReference type="PANTHER" id="PTHR23236">
    <property type="entry name" value="EUKARYOTIC TRANSLATION INITIATION FACTOR 4B/4H"/>
    <property type="match status" value="1"/>
</dbReference>
<comment type="function">
    <text evidence="1">Involved in pre-25S rRNA processing.</text>
</comment>